<reference evidence="1" key="1">
    <citation type="journal article" date="2019" name="Science">
        <title>Mutation of a bHLH transcription factor allowed almond domestication.</title>
        <authorList>
            <person name="Sanchez-Perez R."/>
            <person name="Pavan S."/>
            <person name="Mazzeo R."/>
            <person name="Moldovan C."/>
            <person name="Aiese Cigliano R."/>
            <person name="Del Cueto J."/>
            <person name="Ricciardi F."/>
            <person name="Lotti C."/>
            <person name="Ricciardi L."/>
            <person name="Dicenta F."/>
            <person name="Lopez-Marques R.L."/>
            <person name="Lindberg Moller B."/>
        </authorList>
    </citation>
    <scope>NUCLEOTIDE SEQUENCE</scope>
</reference>
<accession>A0A4Y1RQ12</accession>
<sequence>MDGGDGGATTKKSELNQSILLMILEFFGWETGGLGSGLQAGANGTGVVDRGGRKWWRGGGFWFGEQ</sequence>
<name>A0A4Y1RQ12_PRUDU</name>
<protein>
    <submittedName>
        <fullName evidence="1">Uncharacterized protein</fullName>
    </submittedName>
</protein>
<organism evidence="1">
    <name type="scientific">Prunus dulcis</name>
    <name type="common">Almond</name>
    <name type="synonym">Amygdalus dulcis</name>
    <dbReference type="NCBI Taxonomy" id="3755"/>
    <lineage>
        <taxon>Eukaryota</taxon>
        <taxon>Viridiplantae</taxon>
        <taxon>Streptophyta</taxon>
        <taxon>Embryophyta</taxon>
        <taxon>Tracheophyta</taxon>
        <taxon>Spermatophyta</taxon>
        <taxon>Magnoliopsida</taxon>
        <taxon>eudicotyledons</taxon>
        <taxon>Gunneridae</taxon>
        <taxon>Pentapetalae</taxon>
        <taxon>rosids</taxon>
        <taxon>fabids</taxon>
        <taxon>Rosales</taxon>
        <taxon>Rosaceae</taxon>
        <taxon>Amygdaloideae</taxon>
        <taxon>Amygdaleae</taxon>
        <taxon>Prunus</taxon>
    </lineage>
</organism>
<gene>
    <name evidence="1" type="ORF">Prudu_017985</name>
</gene>
<dbReference type="EMBL" id="AP019302">
    <property type="protein sequence ID" value="BBH06350.1"/>
    <property type="molecule type" value="Genomic_DNA"/>
</dbReference>
<proteinExistence type="predicted"/>
<evidence type="ECO:0000313" key="1">
    <source>
        <dbReference type="EMBL" id="BBH06350.1"/>
    </source>
</evidence>
<dbReference type="AlphaFoldDB" id="A0A4Y1RQ12"/>